<keyword evidence="4" id="KW-0325">Glycoprotein</keyword>
<comment type="subcellular location">
    <subcellularLocation>
        <location evidence="1">Membrane</location>
    </subcellularLocation>
</comment>
<gene>
    <name evidence="6" type="ORF">GDO86_000034</name>
</gene>
<dbReference type="OrthoDB" id="6353782at2759"/>
<dbReference type="AlphaFoldDB" id="A0A8T2K9G3"/>
<accession>A0A8T2K9G3</accession>
<dbReference type="Gene3D" id="2.60.40.10">
    <property type="entry name" value="Immunoglobulins"/>
    <property type="match status" value="1"/>
</dbReference>
<reference evidence="6" key="1">
    <citation type="thesis" date="2020" institute="ProQuest LLC" country="789 East Eisenhower Parkway, Ann Arbor, MI, USA">
        <title>Comparative Genomics and Chromosome Evolution.</title>
        <authorList>
            <person name="Mudd A.B."/>
        </authorList>
    </citation>
    <scope>NUCLEOTIDE SEQUENCE</scope>
    <source>
        <strain evidence="6">Female2</strain>
        <tissue evidence="6">Blood</tissue>
    </source>
</reference>
<keyword evidence="2 5" id="KW-0732">Signal</keyword>
<evidence type="ECO:0000256" key="3">
    <source>
        <dbReference type="ARBA" id="ARBA00023136"/>
    </source>
</evidence>
<dbReference type="InterPro" id="IPR015631">
    <property type="entry name" value="CD2/SLAM_rcpt"/>
</dbReference>
<keyword evidence="7" id="KW-1185">Reference proteome</keyword>
<organism evidence="6 7">
    <name type="scientific">Hymenochirus boettgeri</name>
    <name type="common">Congo dwarf clawed frog</name>
    <dbReference type="NCBI Taxonomy" id="247094"/>
    <lineage>
        <taxon>Eukaryota</taxon>
        <taxon>Metazoa</taxon>
        <taxon>Chordata</taxon>
        <taxon>Craniata</taxon>
        <taxon>Vertebrata</taxon>
        <taxon>Euteleostomi</taxon>
        <taxon>Amphibia</taxon>
        <taxon>Batrachia</taxon>
        <taxon>Anura</taxon>
        <taxon>Pipoidea</taxon>
        <taxon>Pipidae</taxon>
        <taxon>Pipinae</taxon>
        <taxon>Hymenochirus</taxon>
    </lineage>
</organism>
<sequence>MSLNGGWVMLLSVLSLVVLMLIGDPVHADTGGAPHFELYGETGNSVLFPGVEFEKSGDDWWELKKPGAVPDWVAQYHGGYLFHNHYRPRVDININGSLLLKNLIERDTGEYEHLVNGHLQAKIILHVIEPVNPPILWIQARNKERCQVVLVCQGQSGLNRSFVKDGDGILGNITFMGNSTILTIDGTNPQLWGRYSCRQWNPVSLKFSNPVNVQKPGKLPSTL</sequence>
<feature type="signal peptide" evidence="5">
    <location>
        <begin position="1"/>
        <end position="28"/>
    </location>
</feature>
<comment type="caution">
    <text evidence="6">The sequence shown here is derived from an EMBL/GenBank/DDBJ whole genome shotgun (WGS) entry which is preliminary data.</text>
</comment>
<dbReference type="InterPro" id="IPR013783">
    <property type="entry name" value="Ig-like_fold"/>
</dbReference>
<dbReference type="GO" id="GO:0016020">
    <property type="term" value="C:membrane"/>
    <property type="evidence" value="ECO:0007669"/>
    <property type="project" value="UniProtKB-SubCell"/>
</dbReference>
<evidence type="ECO:0000256" key="4">
    <source>
        <dbReference type="ARBA" id="ARBA00023180"/>
    </source>
</evidence>
<dbReference type="InterPro" id="IPR036179">
    <property type="entry name" value="Ig-like_dom_sf"/>
</dbReference>
<protein>
    <submittedName>
        <fullName evidence="6">Uncharacterized protein</fullName>
    </submittedName>
</protein>
<dbReference type="SUPFAM" id="SSF48726">
    <property type="entry name" value="Immunoglobulin"/>
    <property type="match status" value="1"/>
</dbReference>
<evidence type="ECO:0000256" key="1">
    <source>
        <dbReference type="ARBA" id="ARBA00004370"/>
    </source>
</evidence>
<dbReference type="EMBL" id="JAACNH010000001">
    <property type="protein sequence ID" value="KAG8453248.1"/>
    <property type="molecule type" value="Genomic_DNA"/>
</dbReference>
<proteinExistence type="predicted"/>
<evidence type="ECO:0000256" key="2">
    <source>
        <dbReference type="ARBA" id="ARBA00022729"/>
    </source>
</evidence>
<dbReference type="PANTHER" id="PTHR12080:SF48">
    <property type="entry name" value="IMMUNOGLOBULIN SUBTYPE DOMAIN-CONTAINING PROTEIN"/>
    <property type="match status" value="1"/>
</dbReference>
<name>A0A8T2K9G3_9PIPI</name>
<dbReference type="Proteomes" id="UP000812440">
    <property type="component" value="Chromosome 1"/>
</dbReference>
<keyword evidence="3" id="KW-0472">Membrane</keyword>
<dbReference type="PANTHER" id="PTHR12080">
    <property type="entry name" value="SIGNALING LYMPHOCYTIC ACTIVATION MOLECULE"/>
    <property type="match status" value="1"/>
</dbReference>
<feature type="chain" id="PRO_5035734204" evidence="5">
    <location>
        <begin position="29"/>
        <end position="223"/>
    </location>
</feature>
<evidence type="ECO:0000313" key="6">
    <source>
        <dbReference type="EMBL" id="KAG8453248.1"/>
    </source>
</evidence>
<evidence type="ECO:0000256" key="5">
    <source>
        <dbReference type="SAM" id="SignalP"/>
    </source>
</evidence>
<evidence type="ECO:0000313" key="7">
    <source>
        <dbReference type="Proteomes" id="UP000812440"/>
    </source>
</evidence>